<protein>
    <recommendedName>
        <fullName evidence="3">Antitoxin SocA-like Panacea domain-containing protein</fullName>
    </recommendedName>
</protein>
<dbReference type="Proteomes" id="UP000328092">
    <property type="component" value="Unassembled WGS sequence"/>
</dbReference>
<organism evidence="1 2">
    <name type="scientific">Bradyrhizobium ivorense</name>
    <dbReference type="NCBI Taxonomy" id="2511166"/>
    <lineage>
        <taxon>Bacteria</taxon>
        <taxon>Pseudomonadati</taxon>
        <taxon>Pseudomonadota</taxon>
        <taxon>Alphaproteobacteria</taxon>
        <taxon>Hyphomicrobiales</taxon>
        <taxon>Nitrobacteraceae</taxon>
        <taxon>Bradyrhizobium</taxon>
    </lineage>
</organism>
<reference evidence="1" key="1">
    <citation type="submission" date="2019-02" db="EMBL/GenBank/DDBJ databases">
        <authorList>
            <person name="Pothier F.J."/>
        </authorList>
    </citation>
    <scope>NUCLEOTIDE SEQUENCE</scope>
    <source>
        <strain evidence="1">CI-1B</strain>
    </source>
</reference>
<proteinExistence type="predicted"/>
<accession>A0A508TFQ3</accession>
<evidence type="ECO:0000313" key="1">
    <source>
        <dbReference type="EMBL" id="VIO72317.1"/>
    </source>
</evidence>
<dbReference type="RefSeq" id="WP_139482997.1">
    <property type="nucleotide sequence ID" value="NZ_CAADFB020000024.1"/>
</dbReference>
<comment type="caution">
    <text evidence="1">The sequence shown here is derived from an EMBL/GenBank/DDBJ whole genome shotgun (WGS) entry which is preliminary data.</text>
</comment>
<sequence length="173" mass="18993">MTIDVPSLVMAAGGEIVGKIRLQKVVYLLDQMGLNSGFSYEYFHYGPYSEDLAEKVEDDVVFGYLHASQRRRLSDGVPYVAYSAKTSGGDDGPGAYLPIGRIRTALAEMQRQSATVLELAATIHWLAVIEGIADWKTELVRRKGAKTGNDRDRKAFELLRTLGLPPAVTSVQS</sequence>
<gene>
    <name evidence="1" type="ORF">CI1B_39610</name>
</gene>
<name>A0A508TFQ3_9BRAD</name>
<dbReference type="EMBL" id="CAADFC020000016">
    <property type="protein sequence ID" value="VIO72317.1"/>
    <property type="molecule type" value="Genomic_DNA"/>
</dbReference>
<keyword evidence="2" id="KW-1185">Reference proteome</keyword>
<evidence type="ECO:0008006" key="3">
    <source>
        <dbReference type="Google" id="ProtNLM"/>
    </source>
</evidence>
<evidence type="ECO:0000313" key="2">
    <source>
        <dbReference type="Proteomes" id="UP000328092"/>
    </source>
</evidence>
<dbReference type="AlphaFoldDB" id="A0A508TFQ3"/>
<dbReference type="OrthoDB" id="283036at2"/>